<keyword evidence="1" id="KW-1133">Transmembrane helix</keyword>
<gene>
    <name evidence="2" type="ORF">CLUMA_CG013288</name>
</gene>
<protein>
    <submittedName>
        <fullName evidence="2">CLUMA_CG013288, isoform A</fullName>
    </submittedName>
</protein>
<keyword evidence="1" id="KW-0812">Transmembrane</keyword>
<proteinExistence type="predicted"/>
<sequence length="67" mass="7522">MPTINFKTAFLSLISVAVSGFGIKSCKLIWFLALIWISIVIQLFGVVVYSNPIASNKLSQYEYFKDS</sequence>
<dbReference type="EMBL" id="CVRI01000054">
    <property type="protein sequence ID" value="CRK99998.1"/>
    <property type="molecule type" value="Genomic_DNA"/>
</dbReference>
<organism evidence="2 3">
    <name type="scientific">Clunio marinus</name>
    <dbReference type="NCBI Taxonomy" id="568069"/>
    <lineage>
        <taxon>Eukaryota</taxon>
        <taxon>Metazoa</taxon>
        <taxon>Ecdysozoa</taxon>
        <taxon>Arthropoda</taxon>
        <taxon>Hexapoda</taxon>
        <taxon>Insecta</taxon>
        <taxon>Pterygota</taxon>
        <taxon>Neoptera</taxon>
        <taxon>Endopterygota</taxon>
        <taxon>Diptera</taxon>
        <taxon>Nematocera</taxon>
        <taxon>Chironomoidea</taxon>
        <taxon>Chironomidae</taxon>
        <taxon>Clunio</taxon>
    </lineage>
</organism>
<keyword evidence="3" id="KW-1185">Reference proteome</keyword>
<dbReference type="Proteomes" id="UP000183832">
    <property type="component" value="Unassembled WGS sequence"/>
</dbReference>
<reference evidence="2 3" key="1">
    <citation type="submission" date="2015-04" db="EMBL/GenBank/DDBJ databases">
        <authorList>
            <person name="Syromyatnikov M.Y."/>
            <person name="Popov V.N."/>
        </authorList>
    </citation>
    <scope>NUCLEOTIDE SEQUENCE [LARGE SCALE GENOMIC DNA]</scope>
</reference>
<dbReference type="AlphaFoldDB" id="A0A1J1ILP7"/>
<name>A0A1J1ILP7_9DIPT</name>
<accession>A0A1J1ILP7</accession>
<feature type="transmembrane region" description="Helical" evidence="1">
    <location>
        <begin position="30"/>
        <end position="49"/>
    </location>
</feature>
<evidence type="ECO:0000256" key="1">
    <source>
        <dbReference type="SAM" id="Phobius"/>
    </source>
</evidence>
<evidence type="ECO:0000313" key="2">
    <source>
        <dbReference type="EMBL" id="CRK99998.1"/>
    </source>
</evidence>
<keyword evidence="1" id="KW-0472">Membrane</keyword>
<evidence type="ECO:0000313" key="3">
    <source>
        <dbReference type="Proteomes" id="UP000183832"/>
    </source>
</evidence>